<dbReference type="EMBL" id="HADY01020330">
    <property type="protein sequence ID" value="SBP58815.1"/>
    <property type="molecule type" value="Transcribed_RNA"/>
</dbReference>
<accession>A0A1A8AX58</accession>
<dbReference type="Gene3D" id="3.60.10.10">
    <property type="entry name" value="Endonuclease/exonuclease/phosphatase"/>
    <property type="match status" value="1"/>
</dbReference>
<feature type="coiled-coil region" evidence="1">
    <location>
        <begin position="493"/>
        <end position="544"/>
    </location>
</feature>
<feature type="domain" description="Reverse transcriptase" evidence="3">
    <location>
        <begin position="687"/>
        <end position="904"/>
    </location>
</feature>
<sequence length="904" mass="104229">MSKTQETTASENEAAAAPSQASGLDLRGTETAGVLKAIEDMRTDLKSDNSRLKQDFIQLGQELSGKLDNISVEVQGLSRRMEEAETRVTQVESWAEEATEALCKCLQHQEKLQLKVLDLESRSRRNNIRVFGVPEGEEGESASKFIESLLRKKLQLPETLDLKIQRAHRALTSKPPPGAPPRAIIANFLEFTTKETVLREIWKKGRIQEGTTVIRFDHDYAPEVVKRRKEYLAIKKTLKEKGIRFQTPFTNMKIHWESGMRTYSSPQEAYKELMRRGLKVDESPGTTVGEADAGLPLRERLGWQTSDKNFLKAFFDIIMAKSEGVLVCGGDWNTILNFSQDTTSNKTQKTNRSKDLNILIREMDMFDVWRDFHLKERDYTHYSSTHKVHSRIDLFLMNVIDRSKVRECTIGTADLSDHNTIYLTVRLLTEPRATVWHLNVGILNSESIIKEIKREITECVMDNNDGEVSAIMVWDTVKAVMRGKLISRTAHLKKIKREKYDLLENQLKNLELKRQQNFNDTKLAEQIRETKDRKNEVIQEELEKKLRFLKQTFYETGPKATRKLARRLRKQQVKHSVNKIRDPLTDKPIHEEGKIHKVFEEFYKSLYTPPKQVNGDEINSYLSALDLPTLGLNQNKALTAPITRKELDKAIGSLKSNKSPGSDGFPNEWFKIFKEELAEILLESFNWTLNKAEIPPSWREAIITALPKEGRNPEYCESYRPISILNVDYKLFTSIISKRLEYYMIELVHEDQTGFIKGRQSHDSVRRTLHIIDQANRQKLRMVLVSLDAEKAFDRVSWSFLFKVLERLEPLAQAIRQNAALEGVTIANTEHKIGLFADDIIIYLRNPDTTLPKLMKTLTEFGELSGYQLNITKTQVLTFNYSPSKAIRNDYKMNWDSKKLKYLG</sequence>
<dbReference type="PANTHER" id="PTHR31635">
    <property type="entry name" value="REVERSE TRANSCRIPTASE DOMAIN-CONTAINING PROTEIN-RELATED"/>
    <property type="match status" value="1"/>
</dbReference>
<feature type="coiled-coil region" evidence="1">
    <location>
        <begin position="35"/>
        <end position="87"/>
    </location>
</feature>
<dbReference type="InterPro" id="IPR043502">
    <property type="entry name" value="DNA/RNA_pol_sf"/>
</dbReference>
<dbReference type="PROSITE" id="PS50878">
    <property type="entry name" value="RT_POL"/>
    <property type="match status" value="1"/>
</dbReference>
<dbReference type="Gene3D" id="3.30.70.1820">
    <property type="entry name" value="L1 transposable element, RRM domain"/>
    <property type="match status" value="1"/>
</dbReference>
<dbReference type="InterPro" id="IPR000477">
    <property type="entry name" value="RT_dom"/>
</dbReference>
<dbReference type="PANTHER" id="PTHR31635:SF196">
    <property type="entry name" value="REVERSE TRANSCRIPTASE DOMAIN-CONTAINING PROTEIN-RELATED"/>
    <property type="match status" value="1"/>
</dbReference>
<dbReference type="CDD" id="cd01650">
    <property type="entry name" value="RT_nLTR_like"/>
    <property type="match status" value="1"/>
</dbReference>
<reference evidence="4" key="1">
    <citation type="submission" date="2016-05" db="EMBL/GenBank/DDBJ databases">
        <authorList>
            <person name="Lavstsen T."/>
            <person name="Jespersen J.S."/>
        </authorList>
    </citation>
    <scope>NUCLEOTIDE SEQUENCE</scope>
    <source>
        <tissue evidence="4">Brain</tissue>
    </source>
</reference>
<dbReference type="SUPFAM" id="SSF56672">
    <property type="entry name" value="DNA/RNA polymerases"/>
    <property type="match status" value="1"/>
</dbReference>
<gene>
    <name evidence="4" type="primary">Nfu_g_1_025757</name>
</gene>
<dbReference type="AlphaFoldDB" id="A0A1A8AX58"/>
<evidence type="ECO:0000313" key="4">
    <source>
        <dbReference type="EMBL" id="SBP58815.1"/>
    </source>
</evidence>
<feature type="region of interest" description="Disordered" evidence="2">
    <location>
        <begin position="1"/>
        <end position="28"/>
    </location>
</feature>
<protein>
    <recommendedName>
        <fullName evidence="3">Reverse transcriptase domain-containing protein</fullName>
    </recommendedName>
</protein>
<evidence type="ECO:0000256" key="1">
    <source>
        <dbReference type="SAM" id="Coils"/>
    </source>
</evidence>
<dbReference type="InterPro" id="IPR036691">
    <property type="entry name" value="Endo/exonu/phosph_ase_sf"/>
</dbReference>
<keyword evidence="1" id="KW-0175">Coiled coil</keyword>
<feature type="compositionally biased region" description="Low complexity" evidence="2">
    <location>
        <begin position="1"/>
        <end position="22"/>
    </location>
</feature>
<evidence type="ECO:0000259" key="3">
    <source>
        <dbReference type="PROSITE" id="PS50878"/>
    </source>
</evidence>
<reference evidence="4" key="2">
    <citation type="submission" date="2016-06" db="EMBL/GenBank/DDBJ databases">
        <title>The genome of a short-lived fish provides insights into sex chromosome evolution and the genetic control of aging.</title>
        <authorList>
            <person name="Reichwald K."/>
            <person name="Felder M."/>
            <person name="Petzold A."/>
            <person name="Koch P."/>
            <person name="Groth M."/>
            <person name="Platzer M."/>
        </authorList>
    </citation>
    <scope>NUCLEOTIDE SEQUENCE</scope>
    <source>
        <tissue evidence="4">Brain</tissue>
    </source>
</reference>
<dbReference type="Pfam" id="PF00078">
    <property type="entry name" value="RVT_1"/>
    <property type="match status" value="1"/>
</dbReference>
<organism evidence="4">
    <name type="scientific">Nothobranchius furzeri</name>
    <name type="common">Turquoise killifish</name>
    <dbReference type="NCBI Taxonomy" id="105023"/>
    <lineage>
        <taxon>Eukaryota</taxon>
        <taxon>Metazoa</taxon>
        <taxon>Chordata</taxon>
        <taxon>Craniata</taxon>
        <taxon>Vertebrata</taxon>
        <taxon>Euteleostomi</taxon>
        <taxon>Actinopterygii</taxon>
        <taxon>Neopterygii</taxon>
        <taxon>Teleostei</taxon>
        <taxon>Neoteleostei</taxon>
        <taxon>Acanthomorphata</taxon>
        <taxon>Ovalentaria</taxon>
        <taxon>Atherinomorphae</taxon>
        <taxon>Cyprinodontiformes</taxon>
        <taxon>Nothobranchiidae</taxon>
        <taxon>Nothobranchius</taxon>
    </lineage>
</organism>
<dbReference type="SUPFAM" id="SSF56219">
    <property type="entry name" value="DNase I-like"/>
    <property type="match status" value="1"/>
</dbReference>
<feature type="non-terminal residue" evidence="4">
    <location>
        <position position="904"/>
    </location>
</feature>
<name>A0A1A8AX58_NOTFU</name>
<proteinExistence type="predicted"/>
<evidence type="ECO:0000256" key="2">
    <source>
        <dbReference type="SAM" id="MobiDB-lite"/>
    </source>
</evidence>